<proteinExistence type="predicted"/>
<dbReference type="GO" id="GO:0009055">
    <property type="term" value="F:electron transfer activity"/>
    <property type="evidence" value="ECO:0007669"/>
    <property type="project" value="InterPro"/>
</dbReference>
<name>A0A7X3LQN4_9HYPH</name>
<keyword evidence="1" id="KW-0732">Signal</keyword>
<accession>A0A7X3LQN4</accession>
<dbReference type="GO" id="GO:0020037">
    <property type="term" value="F:heme binding"/>
    <property type="evidence" value="ECO:0007669"/>
    <property type="project" value="InterPro"/>
</dbReference>
<organism evidence="2 3">
    <name type="scientific">Stappia sediminis</name>
    <dbReference type="NCBI Taxonomy" id="2692190"/>
    <lineage>
        <taxon>Bacteria</taxon>
        <taxon>Pseudomonadati</taxon>
        <taxon>Pseudomonadota</taxon>
        <taxon>Alphaproteobacteria</taxon>
        <taxon>Hyphomicrobiales</taxon>
        <taxon>Stappiaceae</taxon>
        <taxon>Stappia</taxon>
    </lineage>
</organism>
<keyword evidence="3" id="KW-1185">Reference proteome</keyword>
<dbReference type="AlphaFoldDB" id="A0A7X3LQN4"/>
<dbReference type="Gene3D" id="1.10.760.10">
    <property type="entry name" value="Cytochrome c-like domain"/>
    <property type="match status" value="1"/>
</dbReference>
<reference evidence="2 3" key="1">
    <citation type="submission" date="2019-12" db="EMBL/GenBank/DDBJ databases">
        <authorList>
            <person name="Li M."/>
        </authorList>
    </citation>
    <scope>NUCLEOTIDE SEQUENCE [LARGE SCALE GENOMIC DNA]</scope>
    <source>
        <strain evidence="2 3">GBMRC 2046</strain>
    </source>
</reference>
<evidence type="ECO:0000256" key="1">
    <source>
        <dbReference type="SAM" id="SignalP"/>
    </source>
</evidence>
<gene>
    <name evidence="2" type="ORF">GR183_00265</name>
</gene>
<evidence type="ECO:0000313" key="2">
    <source>
        <dbReference type="EMBL" id="MXN63322.1"/>
    </source>
</evidence>
<feature type="signal peptide" evidence="1">
    <location>
        <begin position="1"/>
        <end position="22"/>
    </location>
</feature>
<evidence type="ECO:0000313" key="3">
    <source>
        <dbReference type="Proteomes" id="UP000433101"/>
    </source>
</evidence>
<dbReference type="Proteomes" id="UP000433101">
    <property type="component" value="Unassembled WGS sequence"/>
</dbReference>
<dbReference type="EMBL" id="WUMV01000001">
    <property type="protein sequence ID" value="MXN63322.1"/>
    <property type="molecule type" value="Genomic_DNA"/>
</dbReference>
<sequence length="104" mass="12008">MNHLLATCLSLAIAALSAPAFAEDSEYGILFNAPGVEETYIYCTACHSEMIVAQQGKTRKHWEDLFEWMREEQGMAEIPEPDRTRILDYLAENYNEDRPHFPKR</sequence>
<comment type="caution">
    <text evidence="2">The sequence shown here is derived from an EMBL/GenBank/DDBJ whole genome shotgun (WGS) entry which is preliminary data.</text>
</comment>
<dbReference type="InterPro" id="IPR036909">
    <property type="entry name" value="Cyt_c-like_dom_sf"/>
</dbReference>
<feature type="chain" id="PRO_5031374264" evidence="1">
    <location>
        <begin position="23"/>
        <end position="104"/>
    </location>
</feature>
<dbReference type="SUPFAM" id="SSF46626">
    <property type="entry name" value="Cytochrome c"/>
    <property type="match status" value="1"/>
</dbReference>
<dbReference type="RefSeq" id="WP_160773584.1">
    <property type="nucleotide sequence ID" value="NZ_WUMV01000001.1"/>
</dbReference>
<protein>
    <submittedName>
        <fullName evidence="2">Aldehyde dehydrogenase</fullName>
    </submittedName>
</protein>